<evidence type="ECO:0000313" key="2">
    <source>
        <dbReference type="Proteomes" id="UP001239111"/>
    </source>
</evidence>
<keyword evidence="2" id="KW-1185">Reference proteome</keyword>
<gene>
    <name evidence="1" type="ORF">QAD02_020625</name>
</gene>
<protein>
    <submittedName>
        <fullName evidence="1">Uncharacterized protein</fullName>
    </submittedName>
</protein>
<evidence type="ECO:0000313" key="1">
    <source>
        <dbReference type="EMBL" id="KAJ8684832.1"/>
    </source>
</evidence>
<dbReference type="Proteomes" id="UP001239111">
    <property type="component" value="Chromosome 1"/>
</dbReference>
<organism evidence="1 2">
    <name type="scientific">Eretmocerus hayati</name>
    <dbReference type="NCBI Taxonomy" id="131215"/>
    <lineage>
        <taxon>Eukaryota</taxon>
        <taxon>Metazoa</taxon>
        <taxon>Ecdysozoa</taxon>
        <taxon>Arthropoda</taxon>
        <taxon>Hexapoda</taxon>
        <taxon>Insecta</taxon>
        <taxon>Pterygota</taxon>
        <taxon>Neoptera</taxon>
        <taxon>Endopterygota</taxon>
        <taxon>Hymenoptera</taxon>
        <taxon>Apocrita</taxon>
        <taxon>Proctotrupomorpha</taxon>
        <taxon>Chalcidoidea</taxon>
        <taxon>Aphelinidae</taxon>
        <taxon>Aphelininae</taxon>
        <taxon>Eretmocerus</taxon>
    </lineage>
</organism>
<name>A0ACC2PN43_9HYME</name>
<proteinExistence type="predicted"/>
<accession>A0ACC2PN43</accession>
<reference evidence="1" key="1">
    <citation type="submission" date="2023-04" db="EMBL/GenBank/DDBJ databases">
        <title>A chromosome-level genome assembly of the parasitoid wasp Eretmocerus hayati.</title>
        <authorList>
            <person name="Zhong Y."/>
            <person name="Liu S."/>
            <person name="Liu Y."/>
        </authorList>
    </citation>
    <scope>NUCLEOTIDE SEQUENCE</scope>
    <source>
        <strain evidence="1">ZJU_SS_LIU_2023</strain>
    </source>
</reference>
<sequence length="211" mass="23231">MIQNGFRACGLYPWDVDAVDFNVLVKRKKKKSKADDSSKNSPSPQEQNNSTDVTPSQVLQLFEDTLDSSLFQQFKDSQSIGEWTGDMTQQGLFDHWMKIKKCCVDKNSQDHLRVSESTQCSSNTSTVSTVSYDVSPRTESMSKTVSPISTFTQPNVPPLVPVQTLDLDNLGPSCLKEPDPLVVMNTNDNGLITFELLDGDDSGIGVEDGAN</sequence>
<dbReference type="EMBL" id="CM056741">
    <property type="protein sequence ID" value="KAJ8684832.1"/>
    <property type="molecule type" value="Genomic_DNA"/>
</dbReference>
<comment type="caution">
    <text evidence="1">The sequence shown here is derived from an EMBL/GenBank/DDBJ whole genome shotgun (WGS) entry which is preliminary data.</text>
</comment>